<organism evidence="12 13">
    <name type="scientific">Plasmodiophora brassicae</name>
    <name type="common">Clubroot disease agent</name>
    <dbReference type="NCBI Taxonomy" id="37360"/>
    <lineage>
        <taxon>Eukaryota</taxon>
        <taxon>Sar</taxon>
        <taxon>Rhizaria</taxon>
        <taxon>Endomyxa</taxon>
        <taxon>Phytomyxea</taxon>
        <taxon>Plasmodiophorida</taxon>
        <taxon>Plasmodiophoridae</taxon>
        <taxon>Plasmodiophora</taxon>
    </lineage>
</organism>
<dbReference type="GO" id="GO:0005524">
    <property type="term" value="F:ATP binding"/>
    <property type="evidence" value="ECO:0007669"/>
    <property type="project" value="UniProtKB-KW"/>
</dbReference>
<comment type="similarity">
    <text evidence="10">In the N-terminal section; belongs to the HesA/MoeB/ThiF family. UBA4 subfamily.</text>
</comment>
<keyword evidence="2 10" id="KW-0963">Cytoplasm</keyword>
<evidence type="ECO:0000256" key="8">
    <source>
        <dbReference type="ARBA" id="ARBA00022840"/>
    </source>
</evidence>
<dbReference type="Gene3D" id="3.40.50.720">
    <property type="entry name" value="NAD(P)-binding Rossmann-like Domain"/>
    <property type="match status" value="1"/>
</dbReference>
<feature type="binding site" evidence="10">
    <location>
        <position position="206"/>
    </location>
    <ligand>
        <name>Zn(2+)</name>
        <dbReference type="ChEBI" id="CHEBI:29105"/>
    </ligand>
</feature>
<comment type="function">
    <text evidence="10">Plays a central role in 2-thiolation of mcm(5)S(2)U at tRNA wobble positions of cytosolic tRNA(Lys), tRNA(Glu) and tRNA(Gln). Acts by mediating the C-terminal thiocarboxylation of the sulfur carrier URM1. Its N-terminus first activates URM1 as acyl-adenylate (-COAMP), then the persulfide sulfur on the catalytic cysteine is transferred to URM1 to form thiocarboxylation (-COSH) of its C-terminus. The reaction probably involves hydrogen sulfide that is generated from the persulfide intermediate and that acts as nucleophile towards URM1. Subsequently, a transient disulfide bond is formed. Does not use thiosulfate as sulfur donor; NFS1 probably acting as a sulfur donor for thiocarboxylation reactions.</text>
</comment>
<dbReference type="PANTHER" id="PTHR10953:SF102">
    <property type="entry name" value="ADENYLYLTRANSFERASE AND SULFURTRANSFERASE MOCS3"/>
    <property type="match status" value="1"/>
</dbReference>
<dbReference type="OrthoDB" id="10261062at2759"/>
<dbReference type="EC" id="2.7.7.-" evidence="10"/>
<dbReference type="InterPro" id="IPR036873">
    <property type="entry name" value="Rhodanese-like_dom_sf"/>
</dbReference>
<evidence type="ECO:0000256" key="9">
    <source>
        <dbReference type="ARBA" id="ARBA00023268"/>
    </source>
</evidence>
<feature type="active site" description="Glycyl thioester intermediate; for adenylyltransferase activity" evidence="10">
    <location>
        <position position="223"/>
    </location>
</feature>
<dbReference type="GO" id="GO:0070566">
    <property type="term" value="F:adenylyltransferase activity"/>
    <property type="evidence" value="ECO:0007669"/>
    <property type="project" value="InterPro"/>
</dbReference>
<dbReference type="STRING" id="37360.A0A0G4J1J9"/>
<accession>A0A0G4J1J9</accession>
<dbReference type="GO" id="GO:0002143">
    <property type="term" value="P:tRNA wobble position uridine thiolation"/>
    <property type="evidence" value="ECO:0007669"/>
    <property type="project" value="InterPro"/>
</dbReference>
<keyword evidence="4 10" id="KW-0819">tRNA processing</keyword>
<feature type="binding site" evidence="10">
    <location>
        <position position="209"/>
    </location>
    <ligand>
        <name>Zn(2+)</name>
        <dbReference type="ChEBI" id="CHEBI:29105"/>
    </ligand>
</feature>
<evidence type="ECO:0000256" key="1">
    <source>
        <dbReference type="ARBA" id="ARBA00004514"/>
    </source>
</evidence>
<comment type="pathway">
    <text evidence="10">tRNA modification; 5-methoxycarbonylmethyl-2-thiouridine-tRNA biosynthesis.</text>
</comment>
<dbReference type="NCBIfam" id="NF004281">
    <property type="entry name" value="PRK05690.1"/>
    <property type="match status" value="1"/>
</dbReference>
<evidence type="ECO:0000313" key="13">
    <source>
        <dbReference type="Proteomes" id="UP000039324"/>
    </source>
</evidence>
<dbReference type="InterPro" id="IPR028885">
    <property type="entry name" value="MOCS3/Uba4"/>
</dbReference>
<feature type="domain" description="Rhodanese" evidence="11">
    <location>
        <begin position="321"/>
        <end position="411"/>
    </location>
</feature>
<dbReference type="AlphaFoldDB" id="A0A0G4J1J9"/>
<dbReference type="EC" id="2.8.1.-" evidence="10"/>
<dbReference type="InterPro" id="IPR001763">
    <property type="entry name" value="Rhodanese-like_dom"/>
</dbReference>
<feature type="binding site" evidence="10">
    <location>
        <position position="74"/>
    </location>
    <ligand>
        <name>ATP</name>
        <dbReference type="ChEBI" id="CHEBI:30616"/>
    </ligand>
</feature>
<feature type="binding site" evidence="10">
    <location>
        <begin position="163"/>
        <end position="164"/>
    </location>
    <ligand>
        <name>ATP</name>
        <dbReference type="ChEBI" id="CHEBI:30616"/>
    </ligand>
</feature>
<comment type="cofactor">
    <cofactor evidence="10">
        <name>Zn(2+)</name>
        <dbReference type="ChEBI" id="CHEBI:29105"/>
    </cofactor>
    <text evidence="10">Binds 1 zinc ion per subunit.</text>
</comment>
<keyword evidence="7 10" id="KW-0862">Zinc</keyword>
<dbReference type="CDD" id="cd00757">
    <property type="entry name" value="ThiF_MoeB_HesA_family"/>
    <property type="match status" value="1"/>
</dbReference>
<name>A0A0G4J1J9_PLABS</name>
<feature type="binding site" evidence="10">
    <location>
        <position position="119"/>
    </location>
    <ligand>
        <name>ATP</name>
        <dbReference type="ChEBI" id="CHEBI:30616"/>
    </ligand>
</feature>
<reference evidence="12 13" key="1">
    <citation type="submission" date="2015-02" db="EMBL/GenBank/DDBJ databases">
        <authorList>
            <person name="Chooi Y.-H."/>
        </authorList>
    </citation>
    <scope>NUCLEOTIDE SEQUENCE [LARGE SCALE GENOMIC DNA]</scope>
    <source>
        <strain evidence="12">E3</strain>
    </source>
</reference>
<dbReference type="SMART" id="SM00450">
    <property type="entry name" value="RHOD"/>
    <property type="match status" value="1"/>
</dbReference>
<comment type="subcellular location">
    <subcellularLocation>
        <location evidence="1">Cytoplasm</location>
        <location evidence="1">Cytosol</location>
    </subcellularLocation>
</comment>
<dbReference type="GO" id="GO:0004792">
    <property type="term" value="F:thiosulfate-cyanide sulfurtransferase activity"/>
    <property type="evidence" value="ECO:0007669"/>
    <property type="project" value="TreeGrafter"/>
</dbReference>
<evidence type="ECO:0000313" key="12">
    <source>
        <dbReference type="EMBL" id="CEP01518.1"/>
    </source>
</evidence>
<dbReference type="PANTHER" id="PTHR10953">
    <property type="entry name" value="UBIQUITIN-ACTIVATING ENZYME E1"/>
    <property type="match status" value="1"/>
</dbReference>
<dbReference type="UniPathway" id="UPA00988"/>
<keyword evidence="8 10" id="KW-0067">ATP-binding</keyword>
<dbReference type="InterPro" id="IPR035985">
    <property type="entry name" value="Ubiquitin-activating_enz"/>
</dbReference>
<keyword evidence="3 10" id="KW-0808">Transferase</keyword>
<dbReference type="SUPFAM" id="SSF69572">
    <property type="entry name" value="Activating enzymes of the ubiquitin-like proteins"/>
    <property type="match status" value="1"/>
</dbReference>
<dbReference type="PROSITE" id="PS50206">
    <property type="entry name" value="RHODANESE_3"/>
    <property type="match status" value="1"/>
</dbReference>
<sequence length="413" mass="44159">MTRSLEARLPLRRSAVPESVTEPVWRMTANTFRQCGLKKGAIERYGRQLILRDWGASAQERVCQARVLVVGAGGLGCPVAVYLAGAGIGHIAIVDHDRVERSNLHRQVLHHDANIGDLKAESLRRACLAVNPDIDVQAISVRFTSDNALELVAGYDVIVDATDNVESRYLINDVGVLSGIPVVSGSALGLEGQLTVYGFVYKRSTCYRCVFPEPPPKAAVGDCNNAGVLGPIPGVIGTLQAVEVLKVVANVGNVLSARLLVFDGLTMTTRVVRLRGRNPACAVCGDEPTITALAPSSSPTVCSPGRNPDINHISVTDFGRMRGDGIVIDVRDAHQFAICSLNGSRNIPIAQLAGETLRELLDESRTIYCICRRGVMSQVAAARLVNAGATRVFSVGGGLTAYAKHVDPEFPIY</sequence>
<dbReference type="Proteomes" id="UP000039324">
    <property type="component" value="Unassembled WGS sequence"/>
</dbReference>
<dbReference type="GO" id="GO:0005829">
    <property type="term" value="C:cytosol"/>
    <property type="evidence" value="ECO:0007669"/>
    <property type="project" value="UniProtKB-SubCell"/>
</dbReference>
<evidence type="ECO:0000256" key="7">
    <source>
        <dbReference type="ARBA" id="ARBA00022833"/>
    </source>
</evidence>
<evidence type="ECO:0000259" key="11">
    <source>
        <dbReference type="PROSITE" id="PS50206"/>
    </source>
</evidence>
<dbReference type="HAMAP" id="MF_03049">
    <property type="entry name" value="MOCS3_Uba4"/>
    <property type="match status" value="1"/>
</dbReference>
<feature type="binding site" evidence="10">
    <location>
        <position position="284"/>
    </location>
    <ligand>
        <name>Zn(2+)</name>
        <dbReference type="ChEBI" id="CHEBI:29105"/>
    </ligand>
</feature>
<keyword evidence="5 10" id="KW-0479">Metal-binding</keyword>
<evidence type="ECO:0000256" key="10">
    <source>
        <dbReference type="HAMAP-Rule" id="MF_03049"/>
    </source>
</evidence>
<dbReference type="OMA" id="IPDVGMD"/>
<feature type="active site" description="Cysteine persulfide intermediate; for sulfurtransferase activity" evidence="10">
    <location>
        <position position="371"/>
    </location>
</feature>
<dbReference type="Pfam" id="PF00899">
    <property type="entry name" value="ThiF"/>
    <property type="match status" value="1"/>
</dbReference>
<dbReference type="FunFam" id="3.40.50.720:FF:000033">
    <property type="entry name" value="Adenylyltransferase and sulfurtransferase MOCS3"/>
    <property type="match status" value="1"/>
</dbReference>
<gene>
    <name evidence="12" type="ORF">PBRA_002123</name>
</gene>
<dbReference type="InterPro" id="IPR045886">
    <property type="entry name" value="ThiF/MoeB/HesA"/>
</dbReference>
<proteinExistence type="inferred from homology"/>
<feature type="binding site" evidence="10">
    <location>
        <position position="281"/>
    </location>
    <ligand>
        <name>Zn(2+)</name>
        <dbReference type="ChEBI" id="CHEBI:29105"/>
    </ligand>
</feature>
<dbReference type="InterPro" id="IPR000594">
    <property type="entry name" value="ThiF_NAD_FAD-bd"/>
</dbReference>
<evidence type="ECO:0000256" key="3">
    <source>
        <dbReference type="ARBA" id="ARBA00022679"/>
    </source>
</evidence>
<evidence type="ECO:0000256" key="5">
    <source>
        <dbReference type="ARBA" id="ARBA00022723"/>
    </source>
</evidence>
<evidence type="ECO:0000256" key="6">
    <source>
        <dbReference type="ARBA" id="ARBA00022741"/>
    </source>
</evidence>
<dbReference type="GO" id="GO:0046872">
    <property type="term" value="F:metal ion binding"/>
    <property type="evidence" value="ECO:0007669"/>
    <property type="project" value="UniProtKB-KW"/>
</dbReference>
<keyword evidence="13" id="KW-1185">Reference proteome</keyword>
<dbReference type="Gene3D" id="3.40.250.10">
    <property type="entry name" value="Rhodanese-like domain"/>
    <property type="match status" value="1"/>
</dbReference>
<keyword evidence="6 10" id="KW-0547">Nucleotide-binding</keyword>
<feature type="binding site" evidence="10">
    <location>
        <begin position="102"/>
        <end position="106"/>
    </location>
    <ligand>
        <name>ATP</name>
        <dbReference type="ChEBI" id="CHEBI:30616"/>
    </ligand>
</feature>
<keyword evidence="9 10" id="KW-0511">Multifunctional enzyme</keyword>
<dbReference type="Pfam" id="PF00581">
    <property type="entry name" value="Rhodanese"/>
    <property type="match status" value="1"/>
</dbReference>
<dbReference type="EMBL" id="CDSF01000112">
    <property type="protein sequence ID" value="CEP01518.1"/>
    <property type="molecule type" value="Genomic_DNA"/>
</dbReference>
<evidence type="ECO:0000256" key="2">
    <source>
        <dbReference type="ARBA" id="ARBA00022490"/>
    </source>
</evidence>
<feature type="binding site" evidence="10">
    <location>
        <position position="95"/>
    </location>
    <ligand>
        <name>ATP</name>
        <dbReference type="ChEBI" id="CHEBI:30616"/>
    </ligand>
</feature>
<evidence type="ECO:0000256" key="4">
    <source>
        <dbReference type="ARBA" id="ARBA00022694"/>
    </source>
</evidence>
<protein>
    <recommendedName>
        <fullName evidence="10">Adenylyltransferase and sulfurtransferase MOCS3 homolog</fullName>
    </recommendedName>
    <alternativeName>
        <fullName evidence="10">UBA4 homolog</fullName>
    </alternativeName>
    <alternativeName>
        <fullName evidence="10">Ubiquitin-like protein activator 4 homolog</fullName>
    </alternativeName>
    <domain>
        <recommendedName>
            <fullName evidence="10">Adenylyltransferase</fullName>
            <ecNumber evidence="10">2.7.7.-</ecNumber>
        </recommendedName>
    </domain>
    <domain>
        <recommendedName>
            <fullName evidence="10">Sulfurtransferase</fullName>
            <ecNumber evidence="10">2.8.1.-</ecNumber>
        </recommendedName>
    </domain>
</protein>
<dbReference type="GO" id="GO:0042292">
    <property type="term" value="F:URM1 activating enzyme activity"/>
    <property type="evidence" value="ECO:0007669"/>
    <property type="project" value="TreeGrafter"/>
</dbReference>